<dbReference type="PANTHER" id="PTHR14303">
    <property type="entry name" value="DNA POLYMERASE DELTA SUBUNIT 4"/>
    <property type="match status" value="1"/>
</dbReference>
<evidence type="ECO:0000313" key="2">
    <source>
        <dbReference type="EMBL" id="KAG2443116.1"/>
    </source>
</evidence>
<evidence type="ECO:0000313" key="3">
    <source>
        <dbReference type="Proteomes" id="UP000613740"/>
    </source>
</evidence>
<feature type="compositionally biased region" description="Basic and acidic residues" evidence="1">
    <location>
        <begin position="1"/>
        <end position="12"/>
    </location>
</feature>
<dbReference type="OrthoDB" id="337486at2759"/>
<comment type="caution">
    <text evidence="2">The sequence shown here is derived from an EMBL/GenBank/DDBJ whole genome shotgun (WGS) entry which is preliminary data.</text>
</comment>
<dbReference type="InterPro" id="IPR007218">
    <property type="entry name" value="DNA_pol_delta_4"/>
</dbReference>
<gene>
    <name evidence="2" type="ORF">HYH02_009529</name>
</gene>
<dbReference type="GO" id="GO:0000731">
    <property type="term" value="P:DNA synthesis involved in DNA repair"/>
    <property type="evidence" value="ECO:0007669"/>
    <property type="project" value="InterPro"/>
</dbReference>
<keyword evidence="3" id="KW-1185">Reference proteome</keyword>
<evidence type="ECO:0000256" key="1">
    <source>
        <dbReference type="SAM" id="MobiDB-lite"/>
    </source>
</evidence>
<protein>
    <recommendedName>
        <fullName evidence="4">DNA polymerase delta subunit 4</fullName>
    </recommendedName>
</protein>
<dbReference type="GO" id="GO:0006261">
    <property type="term" value="P:DNA-templated DNA replication"/>
    <property type="evidence" value="ECO:0007669"/>
    <property type="project" value="TreeGrafter"/>
</dbReference>
<dbReference type="GO" id="GO:0003887">
    <property type="term" value="F:DNA-directed DNA polymerase activity"/>
    <property type="evidence" value="ECO:0007669"/>
    <property type="project" value="TreeGrafter"/>
</dbReference>
<dbReference type="EMBL" id="JAEHOD010000032">
    <property type="protein sequence ID" value="KAG2443116.1"/>
    <property type="molecule type" value="Genomic_DNA"/>
</dbReference>
<dbReference type="Proteomes" id="UP000613740">
    <property type="component" value="Unassembled WGS sequence"/>
</dbReference>
<evidence type="ECO:0008006" key="4">
    <source>
        <dbReference type="Google" id="ProtNLM"/>
    </source>
</evidence>
<proteinExistence type="predicted"/>
<accession>A0A835TFF8</accession>
<dbReference type="AlphaFoldDB" id="A0A835TFF8"/>
<feature type="region of interest" description="Disordered" evidence="1">
    <location>
        <begin position="1"/>
        <end position="72"/>
    </location>
</feature>
<dbReference type="PANTHER" id="PTHR14303:SF0">
    <property type="entry name" value="DNA POLYMERASE DELTA SUBUNIT 4"/>
    <property type="match status" value="1"/>
</dbReference>
<sequence length="134" mass="14418">MSSKKDSNKDGKLSSVYRQTKPGAPVGPATPAKTTRASGKRKAREEDTTPAPEVLARSQGEGAVSRADLSQDEQKLRKFDLTTKFGPAAGISRLERWERASKFGLEPPEEVRTIIMAAGGPGSAADKGLWHDRV</sequence>
<name>A0A835TFF8_9CHLO</name>
<reference evidence="2" key="1">
    <citation type="journal article" date="2020" name="bioRxiv">
        <title>Comparative genomics of Chlamydomonas.</title>
        <authorList>
            <person name="Craig R.J."/>
            <person name="Hasan A.R."/>
            <person name="Ness R.W."/>
            <person name="Keightley P.D."/>
        </authorList>
    </citation>
    <scope>NUCLEOTIDE SEQUENCE</scope>
    <source>
        <strain evidence="2">CCAP 11/173</strain>
    </source>
</reference>
<dbReference type="Pfam" id="PF04081">
    <property type="entry name" value="DNA_pol_delta_4"/>
    <property type="match status" value="1"/>
</dbReference>
<dbReference type="GO" id="GO:0043625">
    <property type="term" value="C:delta DNA polymerase complex"/>
    <property type="evidence" value="ECO:0007669"/>
    <property type="project" value="TreeGrafter"/>
</dbReference>
<organism evidence="2 3">
    <name type="scientific">Chlamydomonas schloesseri</name>
    <dbReference type="NCBI Taxonomy" id="2026947"/>
    <lineage>
        <taxon>Eukaryota</taxon>
        <taxon>Viridiplantae</taxon>
        <taxon>Chlorophyta</taxon>
        <taxon>core chlorophytes</taxon>
        <taxon>Chlorophyceae</taxon>
        <taxon>CS clade</taxon>
        <taxon>Chlamydomonadales</taxon>
        <taxon>Chlamydomonadaceae</taxon>
        <taxon>Chlamydomonas</taxon>
    </lineage>
</organism>